<organism evidence="3 4">
    <name type="scientific">Gloeobacter kilaueensis (strain ATCC BAA-2537 / CCAP 1431/1 / ULC 316 / JS1)</name>
    <dbReference type="NCBI Taxonomy" id="1183438"/>
    <lineage>
        <taxon>Bacteria</taxon>
        <taxon>Bacillati</taxon>
        <taxon>Cyanobacteriota</taxon>
        <taxon>Cyanophyceae</taxon>
        <taxon>Gloeobacterales</taxon>
        <taxon>Gloeobacteraceae</taxon>
        <taxon>Gloeobacter</taxon>
    </lineage>
</organism>
<evidence type="ECO:0000313" key="3">
    <source>
        <dbReference type="EMBL" id="AGY58966.1"/>
    </source>
</evidence>
<keyword evidence="2" id="KW-1133">Transmembrane helix</keyword>
<dbReference type="EMBL" id="CP003587">
    <property type="protein sequence ID" value="AGY58966.1"/>
    <property type="molecule type" value="Genomic_DNA"/>
</dbReference>
<gene>
    <name evidence="3" type="ORF">GKIL_2720</name>
</gene>
<evidence type="ECO:0000313" key="4">
    <source>
        <dbReference type="Proteomes" id="UP000017396"/>
    </source>
</evidence>
<evidence type="ECO:0000256" key="1">
    <source>
        <dbReference type="SAM" id="Coils"/>
    </source>
</evidence>
<dbReference type="AlphaFoldDB" id="U5QJ78"/>
<protein>
    <submittedName>
        <fullName evidence="3">Uncharacterized protein</fullName>
    </submittedName>
</protein>
<dbReference type="STRING" id="1183438.GKIL_2720"/>
<keyword evidence="2" id="KW-0472">Membrane</keyword>
<dbReference type="KEGG" id="glj:GKIL_2720"/>
<keyword evidence="1" id="KW-0175">Coiled coil</keyword>
<sequence>MGTSLPAEHQWVWLFIALWAFYIATLVFDNPQARALRTCRRIERERERLQEERTEKQLAVKSGSIADD</sequence>
<dbReference type="HOGENOM" id="CLU_2788006_0_0_3"/>
<dbReference type="RefSeq" id="WP_023174176.1">
    <property type="nucleotide sequence ID" value="NC_022600.1"/>
</dbReference>
<evidence type="ECO:0000256" key="2">
    <source>
        <dbReference type="SAM" id="Phobius"/>
    </source>
</evidence>
<feature type="transmembrane region" description="Helical" evidence="2">
    <location>
        <begin position="12"/>
        <end position="28"/>
    </location>
</feature>
<dbReference type="Proteomes" id="UP000017396">
    <property type="component" value="Chromosome"/>
</dbReference>
<keyword evidence="2" id="KW-0812">Transmembrane</keyword>
<reference evidence="3 4" key="1">
    <citation type="journal article" date="2013" name="PLoS ONE">
        <title>Cultivation and Complete Genome Sequencing of Gloeobacter kilaueensis sp. nov., from a Lava Cave in Kilauea Caldera, Hawai'i.</title>
        <authorList>
            <person name="Saw J.H."/>
            <person name="Schatz M."/>
            <person name="Brown M.V."/>
            <person name="Kunkel D.D."/>
            <person name="Foster J.S."/>
            <person name="Shick H."/>
            <person name="Christensen S."/>
            <person name="Hou S."/>
            <person name="Wan X."/>
            <person name="Donachie S.P."/>
        </authorList>
    </citation>
    <scope>NUCLEOTIDE SEQUENCE [LARGE SCALE GENOMIC DNA]</scope>
    <source>
        <strain evidence="4">JS</strain>
    </source>
</reference>
<feature type="coiled-coil region" evidence="1">
    <location>
        <begin position="32"/>
        <end position="62"/>
    </location>
</feature>
<name>U5QJ78_GLOK1</name>
<keyword evidence="4" id="KW-1185">Reference proteome</keyword>
<accession>U5QJ78</accession>
<proteinExistence type="predicted"/>